<evidence type="ECO:0000256" key="2">
    <source>
        <dbReference type="SAM" id="Phobius"/>
    </source>
</evidence>
<reference evidence="3" key="1">
    <citation type="submission" date="2008-01" db="EMBL/GenBank/DDBJ databases">
        <title>Complete sequence of plasmid1 pCAUL01 of Caulobacter sp. K31.</title>
        <authorList>
            <consortium name="US DOE Joint Genome Institute"/>
            <person name="Copeland A."/>
            <person name="Lucas S."/>
            <person name="Lapidus A."/>
            <person name="Barry K."/>
            <person name="Glavina del Rio T."/>
            <person name="Dalin E."/>
            <person name="Tice H."/>
            <person name="Pitluck S."/>
            <person name="Bruce D."/>
            <person name="Goodwin L."/>
            <person name="Thompson L.S."/>
            <person name="Brettin T."/>
            <person name="Detter J.C."/>
            <person name="Han C."/>
            <person name="Schmutz J."/>
            <person name="Larimer F."/>
            <person name="Land M."/>
            <person name="Hauser L."/>
            <person name="Kyrpides N."/>
            <person name="Kim E."/>
            <person name="Stephens C."/>
            <person name="Richardson P."/>
        </authorList>
    </citation>
    <scope>NUCLEOTIDE SEQUENCE [LARGE SCALE GENOMIC DNA]</scope>
    <source>
        <strain evidence="3">K31</strain>
        <plasmid evidence="3">pCAUL01</plasmid>
    </source>
</reference>
<protein>
    <submittedName>
        <fullName evidence="3">Uncharacterized protein</fullName>
    </submittedName>
</protein>
<feature type="region of interest" description="Disordered" evidence="1">
    <location>
        <begin position="269"/>
        <end position="306"/>
    </location>
</feature>
<keyword evidence="2" id="KW-1133">Transmembrane helix</keyword>
<dbReference type="AlphaFoldDB" id="B0T9C4"/>
<proteinExistence type="predicted"/>
<keyword evidence="2" id="KW-0472">Membrane</keyword>
<dbReference type="KEGG" id="cak:Caul_5179"/>
<dbReference type="HOGENOM" id="CLU_908177_0_0_5"/>
<dbReference type="OrthoDB" id="8454146at2"/>
<keyword evidence="3" id="KW-0614">Plasmid</keyword>
<sequence>MVSSTFTVGAAMTLTKSELAIAALAAAALTVLCVGVGVAVAPHGPDEKVYWLTAAGDAAKLLTFTLAVPAAILALYNHRRGLDQQTKAVAQQAASDLWKRREYVAKATAELEADPSNRFAMSLLDYNARRLKLPGSDVLERFDEDDIVLALAPKAVRGQYKLTETAIRDCFDSLFNALDRLGVMLETGLLTWEDLYPYIGYWLELLEPAPRERSDAFGAAIRLYVENFHFEKLAGLMARAQVPTALDGDEGKLIAGHVGAILKKRRAAAAATARDAPPAHKPDRPPKPKAAGKKPRKPRGDGGAAA</sequence>
<keyword evidence="2" id="KW-0812">Transmembrane</keyword>
<gene>
    <name evidence="3" type="ordered locus">Caul_5179</name>
</gene>
<feature type="compositionally biased region" description="Basic and acidic residues" evidence="1">
    <location>
        <begin position="277"/>
        <end position="286"/>
    </location>
</feature>
<geneLocation type="plasmid" evidence="3">
    <name>pCAUL01</name>
</geneLocation>
<organism evidence="3">
    <name type="scientific">Caulobacter sp. (strain K31)</name>
    <dbReference type="NCBI Taxonomy" id="366602"/>
    <lineage>
        <taxon>Bacteria</taxon>
        <taxon>Pseudomonadati</taxon>
        <taxon>Pseudomonadota</taxon>
        <taxon>Alphaproteobacteria</taxon>
        <taxon>Caulobacterales</taxon>
        <taxon>Caulobacteraceae</taxon>
        <taxon>Caulobacter</taxon>
    </lineage>
</organism>
<feature type="transmembrane region" description="Helical" evidence="2">
    <location>
        <begin position="61"/>
        <end position="77"/>
    </location>
</feature>
<name>B0T9C4_CAUSK</name>
<accession>B0T9C4</accession>
<dbReference type="EMBL" id="CP000928">
    <property type="protein sequence ID" value="ABZ74299.1"/>
    <property type="molecule type" value="Genomic_DNA"/>
</dbReference>
<evidence type="ECO:0000256" key="1">
    <source>
        <dbReference type="SAM" id="MobiDB-lite"/>
    </source>
</evidence>
<evidence type="ECO:0000313" key="3">
    <source>
        <dbReference type="EMBL" id="ABZ74299.1"/>
    </source>
</evidence>
<feature type="transmembrane region" description="Helical" evidence="2">
    <location>
        <begin position="21"/>
        <end position="41"/>
    </location>
</feature>